<name>A0A6G0T2T3_APHGL</name>
<evidence type="ECO:0000256" key="1">
    <source>
        <dbReference type="SAM" id="Phobius"/>
    </source>
</evidence>
<comment type="caution">
    <text evidence="2">The sequence shown here is derived from an EMBL/GenBank/DDBJ whole genome shotgun (WGS) entry which is preliminary data.</text>
</comment>
<evidence type="ECO:0000313" key="3">
    <source>
        <dbReference type="Proteomes" id="UP000475862"/>
    </source>
</evidence>
<dbReference type="PANTHER" id="PTHR33053">
    <property type="entry name" value="PROTEIN, PUTATIVE-RELATED"/>
    <property type="match status" value="1"/>
</dbReference>
<protein>
    <submittedName>
        <fullName evidence="2">Uncharacterized protein</fullName>
    </submittedName>
</protein>
<dbReference type="Proteomes" id="UP000475862">
    <property type="component" value="Unassembled WGS sequence"/>
</dbReference>
<sequence length="400" mass="46816">MLLKINKFICSLLNTITLIYIYEMYVILKLYKFVIFVHYVIIMNKVIEGYKKNIDIILKTFLAIQKFTFRAYLQYKKCMYYMANSYIILYDMKIFIFYLNNLSYCTRTMYENKKCFIGHFFLPNKHKSTKRRLIREEVNDLVFVIANNYSECESNVVCVEKIDARTLLQTKTSKQSLEVIEMFLSMCHHFGLEKGVKNTIRNLILQNGTVKILLSIDSLPLAKSSVSQFCLILCYIDKQHIIKSSVFLVGLYWGKQKPKNSNHFLSELVKELKEYVLMVFICHVKSFCCDMPARSYIFGTKGHGGFCSCTKYTTTNSIVTTPVHYGYKFNNILMDCILLVAHMIKDINMIPFATAIYILFVSRLNLYSITHWRILLQYCKELKDFESSCPEILVLITSVS</sequence>
<keyword evidence="1" id="KW-1133">Transmembrane helix</keyword>
<feature type="transmembrane region" description="Helical" evidence="1">
    <location>
        <begin position="78"/>
        <end position="99"/>
    </location>
</feature>
<proteinExistence type="predicted"/>
<keyword evidence="1" id="KW-0812">Transmembrane</keyword>
<accession>A0A6G0T2T3</accession>
<dbReference type="OrthoDB" id="7700589at2759"/>
<feature type="transmembrane region" description="Helical" evidence="1">
    <location>
        <begin position="20"/>
        <end position="42"/>
    </location>
</feature>
<gene>
    <name evidence="2" type="ORF">AGLY_015270</name>
</gene>
<keyword evidence="3" id="KW-1185">Reference proteome</keyword>
<reference evidence="2 3" key="1">
    <citation type="submission" date="2019-08" db="EMBL/GenBank/DDBJ databases">
        <title>The genome of the soybean aphid Biotype 1, its phylome, world population structure and adaptation to the North American continent.</title>
        <authorList>
            <person name="Giordano R."/>
            <person name="Donthu R.K."/>
            <person name="Hernandez A.G."/>
            <person name="Wright C.L."/>
            <person name="Zimin A.V."/>
        </authorList>
    </citation>
    <scope>NUCLEOTIDE SEQUENCE [LARGE SCALE GENOMIC DNA]</scope>
    <source>
        <tissue evidence="2">Whole aphids</tissue>
    </source>
</reference>
<organism evidence="2 3">
    <name type="scientific">Aphis glycines</name>
    <name type="common">Soybean aphid</name>
    <dbReference type="NCBI Taxonomy" id="307491"/>
    <lineage>
        <taxon>Eukaryota</taxon>
        <taxon>Metazoa</taxon>
        <taxon>Ecdysozoa</taxon>
        <taxon>Arthropoda</taxon>
        <taxon>Hexapoda</taxon>
        <taxon>Insecta</taxon>
        <taxon>Pterygota</taxon>
        <taxon>Neoptera</taxon>
        <taxon>Paraneoptera</taxon>
        <taxon>Hemiptera</taxon>
        <taxon>Sternorrhyncha</taxon>
        <taxon>Aphidomorpha</taxon>
        <taxon>Aphidoidea</taxon>
        <taxon>Aphididae</taxon>
        <taxon>Aphidini</taxon>
        <taxon>Aphis</taxon>
        <taxon>Aphis</taxon>
    </lineage>
</organism>
<dbReference type="PANTHER" id="PTHR33053:SF9">
    <property type="entry name" value="AGAP000105-PA"/>
    <property type="match status" value="1"/>
</dbReference>
<keyword evidence="1" id="KW-0472">Membrane</keyword>
<dbReference type="AlphaFoldDB" id="A0A6G0T2T3"/>
<evidence type="ECO:0000313" key="2">
    <source>
        <dbReference type="EMBL" id="KAE9524231.1"/>
    </source>
</evidence>
<dbReference type="EMBL" id="VYZN01000070">
    <property type="protein sequence ID" value="KAE9524231.1"/>
    <property type="molecule type" value="Genomic_DNA"/>
</dbReference>